<proteinExistence type="predicted"/>
<dbReference type="InterPro" id="IPR003012">
    <property type="entry name" value="Tet_transcr_reg_TetR"/>
</dbReference>
<dbReference type="EMBL" id="SGWQ01000002">
    <property type="protein sequence ID" value="RZS43159.1"/>
    <property type="molecule type" value="Genomic_DNA"/>
</dbReference>
<evidence type="ECO:0000256" key="4">
    <source>
        <dbReference type="ARBA" id="ARBA00023163"/>
    </source>
</evidence>
<dbReference type="InterPro" id="IPR004111">
    <property type="entry name" value="Repressor_TetR_C"/>
</dbReference>
<dbReference type="GO" id="GO:0046677">
    <property type="term" value="P:response to antibiotic"/>
    <property type="evidence" value="ECO:0007669"/>
    <property type="project" value="InterPro"/>
</dbReference>
<reference evidence="7 8" key="1">
    <citation type="submission" date="2019-02" db="EMBL/GenBank/DDBJ databases">
        <title>Genomic Encyclopedia of Type Strains, Phase IV (KMG-IV): sequencing the most valuable type-strain genomes for metagenomic binning, comparative biology and taxonomic classification.</title>
        <authorList>
            <person name="Goeker M."/>
        </authorList>
    </citation>
    <scope>NUCLEOTIDE SEQUENCE [LARGE SCALE GENOMIC DNA]</scope>
    <source>
        <strain evidence="7 8">DSM 101727</strain>
    </source>
</reference>
<dbReference type="PRINTS" id="PR00400">
    <property type="entry name" value="TETREPRESSOR"/>
</dbReference>
<keyword evidence="1" id="KW-0678">Repressor</keyword>
<dbReference type="OrthoDB" id="3291296at2"/>
<dbReference type="PROSITE" id="PS50977">
    <property type="entry name" value="HTH_TETR_2"/>
    <property type="match status" value="1"/>
</dbReference>
<gene>
    <name evidence="7" type="ORF">EV193_102135</name>
</gene>
<evidence type="ECO:0000256" key="2">
    <source>
        <dbReference type="ARBA" id="ARBA00023015"/>
    </source>
</evidence>
<feature type="domain" description="HTH tetR-type" evidence="6">
    <location>
        <begin position="8"/>
        <end position="68"/>
    </location>
</feature>
<organism evidence="7 8">
    <name type="scientific">Herbihabitans rhizosphaerae</name>
    <dbReference type="NCBI Taxonomy" id="1872711"/>
    <lineage>
        <taxon>Bacteria</taxon>
        <taxon>Bacillati</taxon>
        <taxon>Actinomycetota</taxon>
        <taxon>Actinomycetes</taxon>
        <taxon>Pseudonocardiales</taxon>
        <taxon>Pseudonocardiaceae</taxon>
        <taxon>Herbihabitans</taxon>
    </lineage>
</organism>
<accession>A0A4Q7L109</accession>
<dbReference type="GO" id="GO:0003700">
    <property type="term" value="F:DNA-binding transcription factor activity"/>
    <property type="evidence" value="ECO:0007669"/>
    <property type="project" value="TreeGrafter"/>
</dbReference>
<evidence type="ECO:0000256" key="5">
    <source>
        <dbReference type="PROSITE-ProRule" id="PRU00335"/>
    </source>
</evidence>
<keyword evidence="4" id="KW-0804">Transcription</keyword>
<dbReference type="InterPro" id="IPR009057">
    <property type="entry name" value="Homeodomain-like_sf"/>
</dbReference>
<sequence length="222" mass="24405">MGRPSTTLLSREKIRREALGLVDEVGLAGFSMRKLATALDVKAASLYFHYATKDELLDDVANEIMAEVDVSGFDGDEWRAALRRWARSYRAALAAHPNIVPFLATGPGQRDASLRGADAVHGGLTRAGWPPREATMIGASTKYLVLGAAMGSFSRGFVDDLTVYADRYPSLDRAHLLRGRADEIDRASFEFALTAFLDGLARQYELIESRRKARRRNGKDGA</sequence>
<dbReference type="PANTHER" id="PTHR30055">
    <property type="entry name" value="HTH-TYPE TRANSCRIPTIONAL REGULATOR RUTR"/>
    <property type="match status" value="1"/>
</dbReference>
<evidence type="ECO:0000256" key="3">
    <source>
        <dbReference type="ARBA" id="ARBA00023125"/>
    </source>
</evidence>
<dbReference type="InterPro" id="IPR001647">
    <property type="entry name" value="HTH_TetR"/>
</dbReference>
<keyword evidence="8" id="KW-1185">Reference proteome</keyword>
<dbReference type="SUPFAM" id="SSF48498">
    <property type="entry name" value="Tetracyclin repressor-like, C-terminal domain"/>
    <property type="match status" value="1"/>
</dbReference>
<dbReference type="RefSeq" id="WP_130343043.1">
    <property type="nucleotide sequence ID" value="NZ_SGWQ01000002.1"/>
</dbReference>
<dbReference type="GO" id="GO:0000976">
    <property type="term" value="F:transcription cis-regulatory region binding"/>
    <property type="evidence" value="ECO:0007669"/>
    <property type="project" value="TreeGrafter"/>
</dbReference>
<dbReference type="Proteomes" id="UP000294257">
    <property type="component" value="Unassembled WGS sequence"/>
</dbReference>
<dbReference type="AlphaFoldDB" id="A0A4Q7L109"/>
<dbReference type="Pfam" id="PF02909">
    <property type="entry name" value="TetR_C_1"/>
    <property type="match status" value="1"/>
</dbReference>
<dbReference type="InterPro" id="IPR036271">
    <property type="entry name" value="Tet_transcr_reg_TetR-rel_C_sf"/>
</dbReference>
<keyword evidence="3 5" id="KW-0238">DNA-binding</keyword>
<evidence type="ECO:0000313" key="7">
    <source>
        <dbReference type="EMBL" id="RZS43159.1"/>
    </source>
</evidence>
<dbReference type="InterPro" id="IPR050109">
    <property type="entry name" value="HTH-type_TetR-like_transc_reg"/>
</dbReference>
<evidence type="ECO:0000313" key="8">
    <source>
        <dbReference type="Proteomes" id="UP000294257"/>
    </source>
</evidence>
<dbReference type="GO" id="GO:0045892">
    <property type="term" value="P:negative regulation of DNA-templated transcription"/>
    <property type="evidence" value="ECO:0007669"/>
    <property type="project" value="InterPro"/>
</dbReference>
<keyword evidence="2" id="KW-0805">Transcription regulation</keyword>
<comment type="caution">
    <text evidence="7">The sequence shown here is derived from an EMBL/GenBank/DDBJ whole genome shotgun (WGS) entry which is preliminary data.</text>
</comment>
<evidence type="ECO:0000256" key="1">
    <source>
        <dbReference type="ARBA" id="ARBA00022491"/>
    </source>
</evidence>
<dbReference type="Gene3D" id="1.10.357.10">
    <property type="entry name" value="Tetracycline Repressor, domain 2"/>
    <property type="match status" value="1"/>
</dbReference>
<name>A0A4Q7L109_9PSEU</name>
<evidence type="ECO:0000259" key="6">
    <source>
        <dbReference type="PROSITE" id="PS50977"/>
    </source>
</evidence>
<dbReference type="PANTHER" id="PTHR30055:SF151">
    <property type="entry name" value="TRANSCRIPTIONAL REGULATORY PROTEIN"/>
    <property type="match status" value="1"/>
</dbReference>
<dbReference type="Pfam" id="PF00440">
    <property type="entry name" value="TetR_N"/>
    <property type="match status" value="1"/>
</dbReference>
<dbReference type="SUPFAM" id="SSF46689">
    <property type="entry name" value="Homeodomain-like"/>
    <property type="match status" value="1"/>
</dbReference>
<feature type="DNA-binding region" description="H-T-H motif" evidence="5">
    <location>
        <begin position="31"/>
        <end position="50"/>
    </location>
</feature>
<protein>
    <submittedName>
        <fullName evidence="7">TetR family transcriptional regulator</fullName>
    </submittedName>
</protein>